<accession>A0A345ILH4</accession>
<evidence type="ECO:0000259" key="2">
    <source>
        <dbReference type="Pfam" id="PF13338"/>
    </source>
</evidence>
<dbReference type="RefSeq" id="WP_114673205.1">
    <property type="nucleotide sequence ID" value="NZ_CP031162.1"/>
</dbReference>
<feature type="domain" description="AbiEi antitoxin C-terminal" evidence="1">
    <location>
        <begin position="82"/>
        <end position="191"/>
    </location>
</feature>
<keyword evidence="3" id="KW-0614">Plasmid</keyword>
<dbReference type="Pfam" id="PF09407">
    <property type="entry name" value="AbiEi_1"/>
    <property type="match status" value="1"/>
</dbReference>
<evidence type="ECO:0000313" key="3">
    <source>
        <dbReference type="EMBL" id="AXH00547.1"/>
    </source>
</evidence>
<protein>
    <submittedName>
        <fullName evidence="3">Transcriptional regulator-like protein</fullName>
    </submittedName>
</protein>
<gene>
    <name evidence="3" type="ORF">DVJ83_15320</name>
</gene>
<name>A0A345ILH4_9DEIO</name>
<evidence type="ECO:0000313" key="4">
    <source>
        <dbReference type="Proteomes" id="UP000253744"/>
    </source>
</evidence>
<proteinExistence type="predicted"/>
<dbReference type="InterPro" id="IPR025159">
    <property type="entry name" value="AbiEi_N"/>
</dbReference>
<geneLocation type="plasmid" evidence="4">
    <name>pdrdiv</name>
</geneLocation>
<dbReference type="Proteomes" id="UP000253744">
    <property type="component" value="Plasmid pDrdIV"/>
</dbReference>
<dbReference type="EMBL" id="CP031162">
    <property type="protein sequence ID" value="AXH00547.1"/>
    <property type="molecule type" value="Genomic_DNA"/>
</dbReference>
<organism evidence="3 4">
    <name type="scientific">Deinococcus wulumuqiensis</name>
    <dbReference type="NCBI Taxonomy" id="980427"/>
    <lineage>
        <taxon>Bacteria</taxon>
        <taxon>Thermotogati</taxon>
        <taxon>Deinococcota</taxon>
        <taxon>Deinococci</taxon>
        <taxon>Deinococcales</taxon>
        <taxon>Deinococcaceae</taxon>
        <taxon>Deinococcus</taxon>
    </lineage>
</organism>
<dbReference type="Pfam" id="PF13338">
    <property type="entry name" value="AbiEi_4"/>
    <property type="match status" value="1"/>
</dbReference>
<reference evidence="3 4" key="1">
    <citation type="submission" date="2018-07" db="EMBL/GenBank/DDBJ databases">
        <title>Complete Genome and Methylome Analysis of Deinococcus wulumuqiensis NEB 479.</title>
        <authorList>
            <person name="Fomenkov A."/>
            <person name="Luyten Y."/>
            <person name="Vincze T."/>
            <person name="Anton B.P."/>
            <person name="Clark T."/>
            <person name="Roberts R.J."/>
            <person name="Morgan R.D."/>
        </authorList>
    </citation>
    <scope>NUCLEOTIDE SEQUENCE [LARGE SCALE GENOMIC DNA]</scope>
    <source>
        <strain evidence="3 4">NEB 479</strain>
        <plasmid evidence="4">Plasmid pdrdiv</plasmid>
    </source>
</reference>
<dbReference type="AlphaFoldDB" id="A0A345ILH4"/>
<dbReference type="KEGG" id="dwu:DVJ83_15320"/>
<sequence length="213" mass="24093">MPSPVPYRVQLLQLARGLGGFITAQEARDAGIPQVELTRATREDKLLRIERGLYQLSTSADLAPAPAEALDLLEVQLRSPYARPCLVSALHLHGLTTTRPAQLQFAVPKNRQRLPTEPFPTDTFYFGPAAYDAGLLAFPVRERFLTTYSVEKTLVDLLRYAPKLGRELYLEGLKNALRRKQLDQRELLKLAKAFRVYKTLSQDLEVLSHDQDH</sequence>
<evidence type="ECO:0000259" key="1">
    <source>
        <dbReference type="Pfam" id="PF09407"/>
    </source>
</evidence>
<dbReference type="InterPro" id="IPR018547">
    <property type="entry name" value="AbiEi_C"/>
</dbReference>
<feature type="domain" description="AbiEi antitoxin N-terminal" evidence="2">
    <location>
        <begin position="10"/>
        <end position="56"/>
    </location>
</feature>